<comment type="similarity">
    <text evidence="1">Belongs to the class-II pyridine nucleotide-disulfide oxidoreductase family.</text>
</comment>
<dbReference type="GeneID" id="17354263"/>
<evidence type="ECO:0000256" key="1">
    <source>
        <dbReference type="ARBA" id="ARBA00009333"/>
    </source>
</evidence>
<sequence length="171" mass="17985">MARRVAVHPKIEVVWEHECMEAFGREDGTLAGIHIRNRHTGEESDLPVGGLFFAIGHAPATAFLGGQLELDSAGYIVTTPDSTATSVPGVFAAGDVMDRKWRQAVTSAGAGCIAAIEAQHFLQSNQDGADTSFIGQTDLNAAWVAQMQQEAQERQASGDKAAPAAPVPTSA</sequence>
<dbReference type="KEGG" id="cvr:CHLNCDRAFT_31503"/>
<evidence type="ECO:0000256" key="3">
    <source>
        <dbReference type="ARBA" id="ARBA00023002"/>
    </source>
</evidence>
<dbReference type="InParanoid" id="E1ZH22"/>
<feature type="region of interest" description="Disordered" evidence="4">
    <location>
        <begin position="147"/>
        <end position="171"/>
    </location>
</feature>
<dbReference type="SUPFAM" id="SSF51905">
    <property type="entry name" value="FAD/NAD(P)-binding domain"/>
    <property type="match status" value="1"/>
</dbReference>
<dbReference type="OMA" id="HECMEAF"/>
<keyword evidence="2" id="KW-0285">Flavoprotein</keyword>
<keyword evidence="3" id="KW-0560">Oxidoreductase</keyword>
<dbReference type="InterPro" id="IPR036188">
    <property type="entry name" value="FAD/NAD-bd_sf"/>
</dbReference>
<proteinExistence type="inferred from homology"/>
<dbReference type="Gene3D" id="3.50.50.60">
    <property type="entry name" value="FAD/NAD(P)-binding domain"/>
    <property type="match status" value="2"/>
</dbReference>
<dbReference type="GO" id="GO:0016491">
    <property type="term" value="F:oxidoreductase activity"/>
    <property type="evidence" value="ECO:0007669"/>
    <property type="project" value="UniProtKB-KW"/>
</dbReference>
<dbReference type="Pfam" id="PF07992">
    <property type="entry name" value="Pyr_redox_2"/>
    <property type="match status" value="1"/>
</dbReference>
<dbReference type="PANTHER" id="PTHR48105">
    <property type="entry name" value="THIOREDOXIN REDUCTASE 1-RELATED-RELATED"/>
    <property type="match status" value="1"/>
</dbReference>
<organism evidence="7">
    <name type="scientific">Chlorella variabilis</name>
    <name type="common">Green alga</name>
    <dbReference type="NCBI Taxonomy" id="554065"/>
    <lineage>
        <taxon>Eukaryota</taxon>
        <taxon>Viridiplantae</taxon>
        <taxon>Chlorophyta</taxon>
        <taxon>core chlorophytes</taxon>
        <taxon>Trebouxiophyceae</taxon>
        <taxon>Chlorellales</taxon>
        <taxon>Chlorellaceae</taxon>
        <taxon>Chlorella clade</taxon>
        <taxon>Chlorella</taxon>
    </lineage>
</organism>
<dbReference type="STRING" id="554065.E1ZH22"/>
<dbReference type="InterPro" id="IPR050097">
    <property type="entry name" value="Ferredoxin-NADP_redctase_2"/>
</dbReference>
<gene>
    <name evidence="6" type="ORF">CHLNCDRAFT_31503</name>
</gene>
<dbReference type="RefSeq" id="XP_005847143.1">
    <property type="nucleotide sequence ID" value="XM_005847081.1"/>
</dbReference>
<accession>E1ZH22</accession>
<dbReference type="EMBL" id="GL433846">
    <property type="protein sequence ID" value="EFN55041.1"/>
    <property type="molecule type" value="Genomic_DNA"/>
</dbReference>
<dbReference type="PRINTS" id="PR00469">
    <property type="entry name" value="PNDRDTASEII"/>
</dbReference>
<evidence type="ECO:0000259" key="5">
    <source>
        <dbReference type="Pfam" id="PF07992"/>
    </source>
</evidence>
<dbReference type="PRINTS" id="PR00368">
    <property type="entry name" value="FADPNR"/>
</dbReference>
<dbReference type="GO" id="GO:0097237">
    <property type="term" value="P:cellular response to toxic substance"/>
    <property type="evidence" value="ECO:0007669"/>
    <property type="project" value="UniProtKB-ARBA"/>
</dbReference>
<reference evidence="6 7" key="1">
    <citation type="journal article" date="2010" name="Plant Cell">
        <title>The Chlorella variabilis NC64A genome reveals adaptation to photosymbiosis, coevolution with viruses, and cryptic sex.</title>
        <authorList>
            <person name="Blanc G."/>
            <person name="Duncan G."/>
            <person name="Agarkova I."/>
            <person name="Borodovsky M."/>
            <person name="Gurnon J."/>
            <person name="Kuo A."/>
            <person name="Lindquist E."/>
            <person name="Lucas S."/>
            <person name="Pangilinan J."/>
            <person name="Polle J."/>
            <person name="Salamov A."/>
            <person name="Terry A."/>
            <person name="Yamada T."/>
            <person name="Dunigan D.D."/>
            <person name="Grigoriev I.V."/>
            <person name="Claverie J.M."/>
            <person name="Van Etten J.L."/>
        </authorList>
    </citation>
    <scope>NUCLEOTIDE SEQUENCE [LARGE SCALE GENOMIC DNA]</scope>
    <source>
        <strain evidence="6 7">NC64A</strain>
    </source>
</reference>
<dbReference type="OrthoDB" id="371245at2759"/>
<evidence type="ECO:0000313" key="6">
    <source>
        <dbReference type="EMBL" id="EFN55041.1"/>
    </source>
</evidence>
<name>E1ZH22_CHLVA</name>
<evidence type="ECO:0000313" key="7">
    <source>
        <dbReference type="Proteomes" id="UP000008141"/>
    </source>
</evidence>
<dbReference type="InterPro" id="IPR023753">
    <property type="entry name" value="FAD/NAD-binding_dom"/>
</dbReference>
<keyword evidence="7" id="KW-1185">Reference proteome</keyword>
<feature type="domain" description="FAD/NAD(P)-binding" evidence="5">
    <location>
        <begin position="10"/>
        <end position="111"/>
    </location>
</feature>
<protein>
    <recommendedName>
        <fullName evidence="5">FAD/NAD(P)-binding domain-containing protein</fullName>
    </recommendedName>
</protein>
<dbReference type="eggNOG" id="KOG0404">
    <property type="taxonomic scope" value="Eukaryota"/>
</dbReference>
<dbReference type="Proteomes" id="UP000008141">
    <property type="component" value="Unassembled WGS sequence"/>
</dbReference>
<dbReference type="AlphaFoldDB" id="E1ZH22"/>
<evidence type="ECO:0000256" key="4">
    <source>
        <dbReference type="SAM" id="MobiDB-lite"/>
    </source>
</evidence>
<evidence type="ECO:0000256" key="2">
    <source>
        <dbReference type="ARBA" id="ARBA00022630"/>
    </source>
</evidence>